<dbReference type="GO" id="GO:0015171">
    <property type="term" value="F:amino acid transmembrane transporter activity"/>
    <property type="evidence" value="ECO:0007669"/>
    <property type="project" value="TreeGrafter"/>
</dbReference>
<dbReference type="PANTHER" id="PTHR30086:SF20">
    <property type="entry name" value="ARGININE EXPORTER PROTEIN ARGO-RELATED"/>
    <property type="match status" value="1"/>
</dbReference>
<evidence type="ECO:0000313" key="7">
    <source>
        <dbReference type="EMBL" id="SHJ58006.1"/>
    </source>
</evidence>
<dbReference type="PANTHER" id="PTHR30086">
    <property type="entry name" value="ARGININE EXPORTER PROTEIN ARGO"/>
    <property type="match status" value="1"/>
</dbReference>
<dbReference type="Pfam" id="PF01810">
    <property type="entry name" value="LysE"/>
    <property type="match status" value="1"/>
</dbReference>
<keyword evidence="3 6" id="KW-0812">Transmembrane</keyword>
<feature type="transmembrane region" description="Helical" evidence="6">
    <location>
        <begin position="40"/>
        <end position="65"/>
    </location>
</feature>
<sequence>MGAESWAAFALALLVALAVPGPDLVLVVHAATRGVREGASTAVGIVAGLMLHALLAAAGATALLVSAPGALTIVQLIGAGVLLWMGTSMLRAAPSAEPDATEDIGHRTQGGYARGFVTNATNPKALLFFAAILPQFIGHGDGAEMRTVALCAAVVLGAGLWWTVTIALIRLFGFHRSPAADRLITLLGGITLLIIGAGLLASTTYGLISPGT</sequence>
<name>A0A1M6KG95_9ACTN</name>
<dbReference type="STRING" id="1123357.SAMN02745244_02819"/>
<gene>
    <name evidence="7" type="ORF">SAMN02745244_02819</name>
</gene>
<proteinExistence type="predicted"/>
<comment type="subcellular location">
    <subcellularLocation>
        <location evidence="1">Cell membrane</location>
        <topology evidence="1">Multi-pass membrane protein</topology>
    </subcellularLocation>
</comment>
<keyword evidence="8" id="KW-1185">Reference proteome</keyword>
<dbReference type="RefSeq" id="WP_073189407.1">
    <property type="nucleotide sequence ID" value="NZ_FQZG01000059.1"/>
</dbReference>
<feature type="transmembrane region" description="Helical" evidence="6">
    <location>
        <begin position="147"/>
        <end position="172"/>
    </location>
</feature>
<dbReference type="OrthoDB" id="3175972at2"/>
<evidence type="ECO:0000313" key="8">
    <source>
        <dbReference type="Proteomes" id="UP000184512"/>
    </source>
</evidence>
<evidence type="ECO:0000256" key="3">
    <source>
        <dbReference type="ARBA" id="ARBA00022692"/>
    </source>
</evidence>
<dbReference type="GO" id="GO:0005886">
    <property type="term" value="C:plasma membrane"/>
    <property type="evidence" value="ECO:0007669"/>
    <property type="project" value="UniProtKB-SubCell"/>
</dbReference>
<accession>A0A1M6KG95</accession>
<evidence type="ECO:0000256" key="1">
    <source>
        <dbReference type="ARBA" id="ARBA00004651"/>
    </source>
</evidence>
<evidence type="ECO:0000256" key="6">
    <source>
        <dbReference type="SAM" id="Phobius"/>
    </source>
</evidence>
<keyword evidence="5 6" id="KW-0472">Membrane</keyword>
<dbReference type="InterPro" id="IPR001123">
    <property type="entry name" value="LeuE-type"/>
</dbReference>
<dbReference type="AlphaFoldDB" id="A0A1M6KG95"/>
<evidence type="ECO:0000256" key="4">
    <source>
        <dbReference type="ARBA" id="ARBA00022989"/>
    </source>
</evidence>
<protein>
    <submittedName>
        <fullName evidence="7">Threonine/homoserine/homoserine lactone efflux protein</fullName>
    </submittedName>
</protein>
<keyword evidence="4 6" id="KW-1133">Transmembrane helix</keyword>
<dbReference type="EMBL" id="FQZG01000059">
    <property type="protein sequence ID" value="SHJ58006.1"/>
    <property type="molecule type" value="Genomic_DNA"/>
</dbReference>
<dbReference type="Proteomes" id="UP000184512">
    <property type="component" value="Unassembled WGS sequence"/>
</dbReference>
<feature type="transmembrane region" description="Helical" evidence="6">
    <location>
        <begin position="72"/>
        <end position="93"/>
    </location>
</feature>
<keyword evidence="2" id="KW-1003">Cell membrane</keyword>
<organism evidence="7 8">
    <name type="scientific">Tessaracoccus bendigoensis DSM 12906</name>
    <dbReference type="NCBI Taxonomy" id="1123357"/>
    <lineage>
        <taxon>Bacteria</taxon>
        <taxon>Bacillati</taxon>
        <taxon>Actinomycetota</taxon>
        <taxon>Actinomycetes</taxon>
        <taxon>Propionibacteriales</taxon>
        <taxon>Propionibacteriaceae</taxon>
        <taxon>Tessaracoccus</taxon>
    </lineage>
</organism>
<reference evidence="7 8" key="1">
    <citation type="submission" date="2016-11" db="EMBL/GenBank/DDBJ databases">
        <authorList>
            <person name="Jaros S."/>
            <person name="Januszkiewicz K."/>
            <person name="Wedrychowicz H."/>
        </authorList>
    </citation>
    <scope>NUCLEOTIDE SEQUENCE [LARGE SCALE GENOMIC DNA]</scope>
    <source>
        <strain evidence="7 8">DSM 12906</strain>
    </source>
</reference>
<feature type="transmembrane region" description="Helical" evidence="6">
    <location>
        <begin position="184"/>
        <end position="208"/>
    </location>
</feature>
<evidence type="ECO:0000256" key="5">
    <source>
        <dbReference type="ARBA" id="ARBA00023136"/>
    </source>
</evidence>
<evidence type="ECO:0000256" key="2">
    <source>
        <dbReference type="ARBA" id="ARBA00022475"/>
    </source>
</evidence>